<evidence type="ECO:0000256" key="3">
    <source>
        <dbReference type="PROSITE-ProRule" id="PRU00708"/>
    </source>
</evidence>
<evidence type="ECO:0000313" key="5">
    <source>
        <dbReference type="EMBL" id="KAL1193322.1"/>
    </source>
</evidence>
<feature type="domain" description="DYW" evidence="4">
    <location>
        <begin position="484"/>
        <end position="576"/>
    </location>
</feature>
<evidence type="ECO:0000313" key="6">
    <source>
        <dbReference type="Proteomes" id="UP001558713"/>
    </source>
</evidence>
<dbReference type="PANTHER" id="PTHR47926:SF388">
    <property type="entry name" value="DYW DOMAIN-CONTAINING PROTEIN"/>
    <property type="match status" value="1"/>
</dbReference>
<dbReference type="Pfam" id="PF01535">
    <property type="entry name" value="PPR"/>
    <property type="match status" value="2"/>
</dbReference>
<dbReference type="Gene3D" id="1.25.40.10">
    <property type="entry name" value="Tetratricopeptide repeat domain"/>
    <property type="match status" value="2"/>
</dbReference>
<dbReference type="AlphaFoldDB" id="A0ABD0ZF63"/>
<accession>A0ABD0ZF63</accession>
<feature type="repeat" description="PPR" evidence="3">
    <location>
        <begin position="278"/>
        <end position="312"/>
    </location>
</feature>
<keyword evidence="6" id="KW-1185">Reference proteome</keyword>
<evidence type="ECO:0000259" key="4">
    <source>
        <dbReference type="Pfam" id="PF14432"/>
    </source>
</evidence>
<comment type="caution">
    <text evidence="5">The sequence shown here is derived from an EMBL/GenBank/DDBJ whole genome shotgun (WGS) entry which is preliminary data.</text>
</comment>
<gene>
    <name evidence="5" type="ORF">V5N11_012561</name>
</gene>
<dbReference type="FunFam" id="1.25.40.10:FF:000741">
    <property type="entry name" value="Pentatricopeptide repeat-containing protein At2g25580"/>
    <property type="match status" value="1"/>
</dbReference>
<dbReference type="EMBL" id="JBANAX010000789">
    <property type="protein sequence ID" value="KAL1193322.1"/>
    <property type="molecule type" value="Genomic_DNA"/>
</dbReference>
<comment type="similarity">
    <text evidence="1">Belongs to the PPR family. PCMP-H subfamily.</text>
</comment>
<dbReference type="InterPro" id="IPR032867">
    <property type="entry name" value="DYW_dom"/>
</dbReference>
<name>A0ABD0ZF63_CARAN</name>
<reference evidence="5 6" key="1">
    <citation type="submission" date="2024-04" db="EMBL/GenBank/DDBJ databases">
        <title>Genome assembly C_amara_ONT_v2.</title>
        <authorList>
            <person name="Yant L."/>
            <person name="Moore C."/>
            <person name="Slenker M."/>
        </authorList>
    </citation>
    <scope>NUCLEOTIDE SEQUENCE [LARGE SCALE GENOMIC DNA]</scope>
    <source>
        <tissue evidence="5">Leaf</tissue>
    </source>
</reference>
<dbReference type="InterPro" id="IPR002885">
    <property type="entry name" value="PPR_rpt"/>
</dbReference>
<dbReference type="PANTHER" id="PTHR47926">
    <property type="entry name" value="PENTATRICOPEPTIDE REPEAT-CONTAINING PROTEIN"/>
    <property type="match status" value="1"/>
</dbReference>
<dbReference type="NCBIfam" id="TIGR00756">
    <property type="entry name" value="PPR"/>
    <property type="match status" value="2"/>
</dbReference>
<protein>
    <submittedName>
        <fullName evidence="5">Pentatricopeptide repeat-containing protein</fullName>
    </submittedName>
</protein>
<evidence type="ECO:0000256" key="1">
    <source>
        <dbReference type="ARBA" id="ARBA00006643"/>
    </source>
</evidence>
<feature type="repeat" description="PPR" evidence="3">
    <location>
        <begin position="247"/>
        <end position="277"/>
    </location>
</feature>
<keyword evidence="2" id="KW-0677">Repeat</keyword>
<evidence type="ECO:0000256" key="2">
    <source>
        <dbReference type="ARBA" id="ARBA00022737"/>
    </source>
</evidence>
<proteinExistence type="inferred from homology"/>
<dbReference type="PROSITE" id="PS51375">
    <property type="entry name" value="PPR"/>
    <property type="match status" value="2"/>
</dbReference>
<sequence length="576" mass="65243">MYTKIASFPRTKSSLSLLNEKRIHQFLRNLCTAVQRSDFANPNGYQIEDSVNGESHNLTESSKEVSISWNQNPIMSNSQLQTHWHSGITSDDDVRGKIKEFEAFCNHENLKMALTTMEALEKMGYAMDLARLLLLARLCVEEDMFREVSVLQEAKASVQGKIRALVYGLDANYLKYYTDVMIGEFDSFCKQGKVKNALSSIDIMASMSHVVDLSRLLRLAKLCGEAEALQEAKDVHGKISALVCHLDVSSYHVLIEMYSNCGLVNEAFSVFETMPEKNLETWCSIIRCFAKNGLGEDAIDMFTRFKKEGIKPDGQLFRVVFYTCGVLGDVDEGLLHFESMSRDYGIIPSMEDYVSIVEMYALPGFLDEALEFVEKMPMEPNADVWETLMNLSRVHGDLELGDRCAEFVELLDPTRLNKQSKEGFLPVKASDVEKESLKKKSGIHALNGITNRTREYKAGDMNLPENDELYTVLRNLKMHMIEKGYVADTRSALHDIDEESKETALLGHSERIAFARAVLNSPPRTSFMVVKNLRVCVDCHNACKIMADIVGRRVVMRDLKRFHHLENGGCTCNDYW</sequence>
<dbReference type="InterPro" id="IPR046960">
    <property type="entry name" value="PPR_At4g14850-like_plant"/>
</dbReference>
<dbReference type="InterPro" id="IPR011990">
    <property type="entry name" value="TPR-like_helical_dom_sf"/>
</dbReference>
<dbReference type="Pfam" id="PF14432">
    <property type="entry name" value="DYW_deaminase"/>
    <property type="match status" value="1"/>
</dbReference>
<dbReference type="Proteomes" id="UP001558713">
    <property type="component" value="Unassembled WGS sequence"/>
</dbReference>
<organism evidence="5 6">
    <name type="scientific">Cardamine amara subsp. amara</name>
    <dbReference type="NCBI Taxonomy" id="228776"/>
    <lineage>
        <taxon>Eukaryota</taxon>
        <taxon>Viridiplantae</taxon>
        <taxon>Streptophyta</taxon>
        <taxon>Embryophyta</taxon>
        <taxon>Tracheophyta</taxon>
        <taxon>Spermatophyta</taxon>
        <taxon>Magnoliopsida</taxon>
        <taxon>eudicotyledons</taxon>
        <taxon>Gunneridae</taxon>
        <taxon>Pentapetalae</taxon>
        <taxon>rosids</taxon>
        <taxon>malvids</taxon>
        <taxon>Brassicales</taxon>
        <taxon>Brassicaceae</taxon>
        <taxon>Cardamineae</taxon>
        <taxon>Cardamine</taxon>
    </lineage>
</organism>